<dbReference type="PANTHER" id="PTHR10491">
    <property type="entry name" value="DTDP-4-DEHYDRORHAMNOSE REDUCTASE"/>
    <property type="match status" value="1"/>
</dbReference>
<evidence type="ECO:0000256" key="4">
    <source>
        <dbReference type="ARBA" id="ARBA00017099"/>
    </source>
</evidence>
<evidence type="ECO:0000313" key="8">
    <source>
        <dbReference type="EMBL" id="MEE6186086.1"/>
    </source>
</evidence>
<dbReference type="InterPro" id="IPR005913">
    <property type="entry name" value="dTDP_dehydrorham_reduct"/>
</dbReference>
<dbReference type="Gene3D" id="3.40.50.720">
    <property type="entry name" value="NAD(P)-binding Rossmann-like Domain"/>
    <property type="match status" value="1"/>
</dbReference>
<evidence type="ECO:0000256" key="3">
    <source>
        <dbReference type="ARBA" id="ARBA00012929"/>
    </source>
</evidence>
<comment type="similarity">
    <text evidence="2 6">Belongs to the dTDP-4-dehydrorhamnose reductase family.</text>
</comment>
<accession>A0ABU7RDL3</accession>
<comment type="pathway">
    <text evidence="1 6">Carbohydrate biosynthesis; dTDP-L-rhamnose biosynthesis.</text>
</comment>
<dbReference type="RefSeq" id="WP_330973489.1">
    <property type="nucleotide sequence ID" value="NZ_JAZGLY010000001.1"/>
</dbReference>
<sequence length="297" mass="33094">MKILVTGSNGFVGSHVVAALLKEGHEVFASSRTGDASSFNKQYPTYRFIQVDFTDPFSLHDAFEFVQPEVVVHCGAMSKPDECELNQADAYDVNVYGTLQLLLNAETYQSFFVHLSTDFIFDGEKGMYTEDDPANPISYYGRTKKEAEDAVAEYKFDKAIVRTSFVYGKPLYGRDSFIGLIAKKLKNNEPFKVVNDQQRTPTHGEDLAKGIRTIINKRACGVYNLAGKDLLTPYEMALATAAYLNISAHQLTPVTRATFQEKALRPLNGGLNIAKAQRELDYHPMSFAEGLEKTLAE</sequence>
<organism evidence="8 9">
    <name type="scientific">Niabella digestorum</name>
    <dbReference type="NCBI Taxonomy" id="3117701"/>
    <lineage>
        <taxon>Bacteria</taxon>
        <taxon>Pseudomonadati</taxon>
        <taxon>Bacteroidota</taxon>
        <taxon>Chitinophagia</taxon>
        <taxon>Chitinophagales</taxon>
        <taxon>Chitinophagaceae</taxon>
        <taxon>Niabella</taxon>
    </lineage>
</organism>
<evidence type="ECO:0000256" key="1">
    <source>
        <dbReference type="ARBA" id="ARBA00004781"/>
    </source>
</evidence>
<dbReference type="InterPro" id="IPR036291">
    <property type="entry name" value="NAD(P)-bd_dom_sf"/>
</dbReference>
<reference evidence="8 9" key="1">
    <citation type="submission" date="2024-01" db="EMBL/GenBank/DDBJ databases">
        <title>Niabella digestum sp. nov., isolated from waste digestion system.</title>
        <authorList>
            <person name="Zhang L."/>
        </authorList>
    </citation>
    <scope>NUCLEOTIDE SEQUENCE [LARGE SCALE GENOMIC DNA]</scope>
    <source>
        <strain evidence="8 9">A18</strain>
    </source>
</reference>
<keyword evidence="9" id="KW-1185">Reference proteome</keyword>
<evidence type="ECO:0000259" key="7">
    <source>
        <dbReference type="Pfam" id="PF04321"/>
    </source>
</evidence>
<comment type="function">
    <text evidence="6">Catalyzes the reduction of dTDP-6-deoxy-L-lyxo-4-hexulose to yield dTDP-L-rhamnose.</text>
</comment>
<dbReference type="SUPFAM" id="SSF51735">
    <property type="entry name" value="NAD(P)-binding Rossmann-fold domains"/>
    <property type="match status" value="1"/>
</dbReference>
<name>A0ABU7RDL3_9BACT</name>
<evidence type="ECO:0000256" key="2">
    <source>
        <dbReference type="ARBA" id="ARBA00010944"/>
    </source>
</evidence>
<keyword evidence="6" id="KW-0521">NADP</keyword>
<evidence type="ECO:0000256" key="6">
    <source>
        <dbReference type="RuleBase" id="RU364082"/>
    </source>
</evidence>
<dbReference type="Pfam" id="PF04321">
    <property type="entry name" value="RmlD_sub_bind"/>
    <property type="match status" value="1"/>
</dbReference>
<dbReference type="EMBL" id="JAZGLY010000001">
    <property type="protein sequence ID" value="MEE6186086.1"/>
    <property type="molecule type" value="Genomic_DNA"/>
</dbReference>
<dbReference type="Proteomes" id="UP001357452">
    <property type="component" value="Unassembled WGS sequence"/>
</dbReference>
<keyword evidence="6" id="KW-0560">Oxidoreductase</keyword>
<comment type="catalytic activity">
    <reaction evidence="5">
        <text>dTDP-beta-L-rhamnose + NADP(+) = dTDP-4-dehydro-beta-L-rhamnose + NADPH + H(+)</text>
        <dbReference type="Rhea" id="RHEA:21796"/>
        <dbReference type="ChEBI" id="CHEBI:15378"/>
        <dbReference type="ChEBI" id="CHEBI:57510"/>
        <dbReference type="ChEBI" id="CHEBI:57783"/>
        <dbReference type="ChEBI" id="CHEBI:58349"/>
        <dbReference type="ChEBI" id="CHEBI:62830"/>
        <dbReference type="EC" id="1.1.1.133"/>
    </reaction>
</comment>
<gene>
    <name evidence="8" type="ORF">V2H41_02245</name>
</gene>
<comment type="caution">
    <text evidence="8">The sequence shown here is derived from an EMBL/GenBank/DDBJ whole genome shotgun (WGS) entry which is preliminary data.</text>
</comment>
<dbReference type="InterPro" id="IPR029903">
    <property type="entry name" value="RmlD-like-bd"/>
</dbReference>
<protein>
    <recommendedName>
        <fullName evidence="4 6">dTDP-4-dehydrorhamnose reductase</fullName>
        <ecNumber evidence="3 6">1.1.1.133</ecNumber>
    </recommendedName>
</protein>
<feature type="domain" description="RmlD-like substrate binding" evidence="7">
    <location>
        <begin position="1"/>
        <end position="296"/>
    </location>
</feature>
<dbReference type="CDD" id="cd05254">
    <property type="entry name" value="dTDP_HR_like_SDR_e"/>
    <property type="match status" value="1"/>
</dbReference>
<dbReference type="PANTHER" id="PTHR10491:SF4">
    <property type="entry name" value="METHIONINE ADENOSYLTRANSFERASE 2 SUBUNIT BETA"/>
    <property type="match status" value="1"/>
</dbReference>
<evidence type="ECO:0000313" key="9">
    <source>
        <dbReference type="Proteomes" id="UP001357452"/>
    </source>
</evidence>
<proteinExistence type="inferred from homology"/>
<dbReference type="EC" id="1.1.1.133" evidence="3 6"/>
<evidence type="ECO:0000256" key="5">
    <source>
        <dbReference type="ARBA" id="ARBA00048200"/>
    </source>
</evidence>